<comment type="caution">
    <text evidence="1">The sequence shown here is derived from an EMBL/GenBank/DDBJ whole genome shotgun (WGS) entry which is preliminary data.</text>
</comment>
<accession>Q0FWR3</accession>
<evidence type="ECO:0000313" key="2">
    <source>
        <dbReference type="Proteomes" id="UP000006230"/>
    </source>
</evidence>
<name>Q0FWR3_SALBH</name>
<organism evidence="1 2">
    <name type="scientific">Salipiger bermudensis (strain DSM 26914 / JCM 13377 / KCTC 12554 / HTCC2601)</name>
    <name type="common">Pelagibaca bermudensis</name>
    <dbReference type="NCBI Taxonomy" id="314265"/>
    <lineage>
        <taxon>Bacteria</taxon>
        <taxon>Pseudomonadati</taxon>
        <taxon>Pseudomonadota</taxon>
        <taxon>Alphaproteobacteria</taxon>
        <taxon>Rhodobacterales</taxon>
        <taxon>Roseobacteraceae</taxon>
        <taxon>Salipiger</taxon>
    </lineage>
</organism>
<proteinExistence type="predicted"/>
<dbReference type="STRING" id="314265.R2601_02913"/>
<reference evidence="1 2" key="1">
    <citation type="journal article" date="2010" name="J. Bacteriol.">
        <title>Genome sequences of Pelagibaca bermudensis HTCC2601T and Maritimibacter alkaliphilus HTCC2654T, the type strains of two marine Roseobacter genera.</title>
        <authorList>
            <person name="Thrash J.C."/>
            <person name="Cho J.C."/>
            <person name="Ferriera S."/>
            <person name="Johnson J."/>
            <person name="Vergin K.L."/>
            <person name="Giovannoni S.J."/>
        </authorList>
    </citation>
    <scope>NUCLEOTIDE SEQUENCE [LARGE SCALE GENOMIC DNA]</scope>
    <source>
        <strain evidence="2">DSM 26914 / JCM 13377 / KCTC 12554 / HTCC2601</strain>
    </source>
</reference>
<protein>
    <submittedName>
        <fullName evidence="1">Uncharacterized protein</fullName>
    </submittedName>
</protein>
<gene>
    <name evidence="1" type="ORF">R2601_02913</name>
</gene>
<keyword evidence="2" id="KW-1185">Reference proteome</keyword>
<dbReference type="AlphaFoldDB" id="Q0FWR3"/>
<sequence>MRRRTRQCFWNTKPVCWRRCWRSARLPPPCICAPRQSSSPPLIGCRPIRHFRSVDLPQPLEPISAMRSPGWICRSTPRRIMLRRS</sequence>
<dbReference type="Proteomes" id="UP000006230">
    <property type="component" value="Unassembled WGS sequence"/>
</dbReference>
<evidence type="ECO:0000313" key="1">
    <source>
        <dbReference type="EMBL" id="EAU48489.1"/>
    </source>
</evidence>
<dbReference type="EMBL" id="AATQ01000001">
    <property type="protein sequence ID" value="EAU48489.1"/>
    <property type="molecule type" value="Genomic_DNA"/>
</dbReference>
<dbReference type="HOGENOM" id="CLU_2509731_0_0_5"/>